<evidence type="ECO:0000313" key="2">
    <source>
        <dbReference type="Proteomes" id="UP000199245"/>
    </source>
</evidence>
<dbReference type="AlphaFoldDB" id="A0A1G6XFL1"/>
<dbReference type="RefSeq" id="WP_233442949.1">
    <property type="nucleotide sequence ID" value="NZ_FMZW01000015.1"/>
</dbReference>
<accession>A0A1G6XFL1</accession>
<reference evidence="1 2" key="1">
    <citation type="submission" date="2016-10" db="EMBL/GenBank/DDBJ databases">
        <authorList>
            <person name="de Groot N.N."/>
        </authorList>
    </citation>
    <scope>NUCLEOTIDE SEQUENCE [LARGE SCALE GENOMIC DNA]</scope>
    <source>
        <strain evidence="1 2">R5</strain>
    </source>
</reference>
<organism evidence="1 2">
    <name type="scientific">Bradyrhizobium brasilense</name>
    <dbReference type="NCBI Taxonomy" id="1419277"/>
    <lineage>
        <taxon>Bacteria</taxon>
        <taxon>Pseudomonadati</taxon>
        <taxon>Pseudomonadota</taxon>
        <taxon>Alphaproteobacteria</taxon>
        <taxon>Hyphomicrobiales</taxon>
        <taxon>Nitrobacteraceae</taxon>
        <taxon>Bradyrhizobium</taxon>
    </lineage>
</organism>
<dbReference type="EMBL" id="FMZW01000015">
    <property type="protein sequence ID" value="SDD76842.1"/>
    <property type="molecule type" value="Genomic_DNA"/>
</dbReference>
<protein>
    <submittedName>
        <fullName evidence="1">Uncharacterized protein</fullName>
    </submittedName>
</protein>
<evidence type="ECO:0000313" key="1">
    <source>
        <dbReference type="EMBL" id="SDD76842.1"/>
    </source>
</evidence>
<proteinExistence type="predicted"/>
<name>A0A1G6XFL1_9BRAD</name>
<sequence>MFEANLAPFALIATTSIDIESCSERSCPTSSEIIEKRMADEQTALDGLVAETFPAAFPFPKDPSAPSSMGALS</sequence>
<gene>
    <name evidence="1" type="ORF">SAMN05216337_101515</name>
</gene>
<dbReference type="Proteomes" id="UP000199245">
    <property type="component" value="Unassembled WGS sequence"/>
</dbReference>